<dbReference type="AlphaFoldDB" id="A0A8T0QL79"/>
<dbReference type="InterPro" id="IPR012871">
    <property type="entry name" value="DUF1668_ORYSA"/>
</dbReference>
<dbReference type="PANTHER" id="PTHR33085:SF113">
    <property type="entry name" value="OS05G0126000 PROTEIN"/>
    <property type="match status" value="1"/>
</dbReference>
<evidence type="ECO:0000313" key="2">
    <source>
        <dbReference type="Proteomes" id="UP000823388"/>
    </source>
</evidence>
<name>A0A8T0QL79_PANVG</name>
<gene>
    <name evidence="1" type="ORF">PVAP13_7KG258700</name>
</gene>
<dbReference type="Proteomes" id="UP000823388">
    <property type="component" value="Chromosome 7K"/>
</dbReference>
<dbReference type="Pfam" id="PF07893">
    <property type="entry name" value="DUF1668"/>
    <property type="match status" value="1"/>
</dbReference>
<reference evidence="1" key="1">
    <citation type="submission" date="2020-05" db="EMBL/GenBank/DDBJ databases">
        <title>WGS assembly of Panicum virgatum.</title>
        <authorList>
            <person name="Lovell J.T."/>
            <person name="Jenkins J."/>
            <person name="Shu S."/>
            <person name="Juenger T.E."/>
            <person name="Schmutz J."/>
        </authorList>
    </citation>
    <scope>NUCLEOTIDE SEQUENCE</scope>
    <source>
        <strain evidence="1">AP13</strain>
    </source>
</reference>
<evidence type="ECO:0000313" key="1">
    <source>
        <dbReference type="EMBL" id="KAG2573522.1"/>
    </source>
</evidence>
<protein>
    <submittedName>
        <fullName evidence="1">Uncharacterized protein</fullName>
    </submittedName>
</protein>
<sequence>MKLRRRFVNVVAESYLSNVCSLHRLDVSQHLLYPSTAEAEAAAKPEVFRLSLPAPAYKFQPAVRGMTPERHLFGLANPRISESRILWRSQEGNTFVFHADSHTAWSMPSGLSYVGKSPIVISVADADAPGEAEDLYVLRFDHSKPKFPNRVTYPLWAWERLPPPPLFESSSIHSHAVLDGGRIICVSAWSPPPPFGGTYLFDTVRRQWMRHATSDWQMPFFGAPQYVPDLDLWLGVSWSGDDEDEDDSDRHHLCAWSDLGAAVAAAARGKRAALLTGVELVRSSSSEEGFRMVVHKSLRYIFRRERISWVL</sequence>
<dbReference type="EMBL" id="CM029049">
    <property type="protein sequence ID" value="KAG2573522.1"/>
    <property type="molecule type" value="Genomic_DNA"/>
</dbReference>
<comment type="caution">
    <text evidence="1">The sequence shown here is derived from an EMBL/GenBank/DDBJ whole genome shotgun (WGS) entry which is preliminary data.</text>
</comment>
<accession>A0A8T0QL79</accession>
<keyword evidence="2" id="KW-1185">Reference proteome</keyword>
<dbReference type="PANTHER" id="PTHR33085">
    <property type="entry name" value="OS12G0113100 PROTEIN-RELATED"/>
    <property type="match status" value="1"/>
</dbReference>
<organism evidence="1 2">
    <name type="scientific">Panicum virgatum</name>
    <name type="common">Blackwell switchgrass</name>
    <dbReference type="NCBI Taxonomy" id="38727"/>
    <lineage>
        <taxon>Eukaryota</taxon>
        <taxon>Viridiplantae</taxon>
        <taxon>Streptophyta</taxon>
        <taxon>Embryophyta</taxon>
        <taxon>Tracheophyta</taxon>
        <taxon>Spermatophyta</taxon>
        <taxon>Magnoliopsida</taxon>
        <taxon>Liliopsida</taxon>
        <taxon>Poales</taxon>
        <taxon>Poaceae</taxon>
        <taxon>PACMAD clade</taxon>
        <taxon>Panicoideae</taxon>
        <taxon>Panicodae</taxon>
        <taxon>Paniceae</taxon>
        <taxon>Panicinae</taxon>
        <taxon>Panicum</taxon>
        <taxon>Panicum sect. Hiantes</taxon>
    </lineage>
</organism>
<proteinExistence type="predicted"/>